<comment type="subcellular location">
    <subcellularLocation>
        <location evidence="1">Preautophagosomal structure membrane</location>
        <topology evidence="1">Peripheral membrane protein</topology>
    </subcellularLocation>
</comment>
<evidence type="ECO:0000256" key="10">
    <source>
        <dbReference type="ARBA" id="ARBA00023006"/>
    </source>
</evidence>
<dbReference type="GO" id="GO:0042594">
    <property type="term" value="P:response to starvation"/>
    <property type="evidence" value="ECO:0007669"/>
    <property type="project" value="TreeGrafter"/>
</dbReference>
<dbReference type="GO" id="GO:0005776">
    <property type="term" value="C:autophagosome"/>
    <property type="evidence" value="ECO:0007669"/>
    <property type="project" value="TreeGrafter"/>
</dbReference>
<dbReference type="GO" id="GO:0005829">
    <property type="term" value="C:cytosol"/>
    <property type="evidence" value="ECO:0007669"/>
    <property type="project" value="TreeGrafter"/>
</dbReference>
<dbReference type="InterPro" id="IPR008271">
    <property type="entry name" value="Ser/Thr_kinase_AS"/>
</dbReference>
<keyword evidence="9 14" id="KW-0067">ATP-binding</keyword>
<comment type="catalytic activity">
    <reaction evidence="12">
        <text>L-threonyl-[protein] + ATP = O-phospho-L-threonyl-[protein] + ADP + H(+)</text>
        <dbReference type="Rhea" id="RHEA:46608"/>
        <dbReference type="Rhea" id="RHEA-COMP:11060"/>
        <dbReference type="Rhea" id="RHEA-COMP:11605"/>
        <dbReference type="ChEBI" id="CHEBI:15378"/>
        <dbReference type="ChEBI" id="CHEBI:30013"/>
        <dbReference type="ChEBI" id="CHEBI:30616"/>
        <dbReference type="ChEBI" id="CHEBI:61977"/>
        <dbReference type="ChEBI" id="CHEBI:456216"/>
        <dbReference type="EC" id="2.7.11.1"/>
    </reaction>
</comment>
<reference evidence="17" key="1">
    <citation type="submission" date="2022-12" db="EMBL/GenBank/DDBJ databases">
        <authorList>
            <person name="Petersen C."/>
        </authorList>
    </citation>
    <scope>NUCLEOTIDE SEQUENCE</scope>
    <source>
        <strain evidence="17">IBT 35675</strain>
    </source>
</reference>
<dbReference type="InterPro" id="IPR045269">
    <property type="entry name" value="Atg1-like"/>
</dbReference>
<keyword evidence="5 15" id="KW-0723">Serine/threonine-protein kinase</keyword>
<protein>
    <recommendedName>
        <fullName evidence="3">Serine/threonine-protein kinase ATG1</fullName>
        <ecNumber evidence="2">2.7.11.1</ecNumber>
    </recommendedName>
    <alternativeName>
        <fullName evidence="11">Autophagy-related protein 1</fullName>
    </alternativeName>
    <alternativeName>
        <fullName evidence="4">Serine/threonine-protein kinase atg1</fullName>
    </alternativeName>
</protein>
<accession>A0A9W9QXX7</accession>
<proteinExistence type="inferred from homology"/>
<dbReference type="EC" id="2.7.11.1" evidence="2"/>
<keyword evidence="8" id="KW-0418">Kinase</keyword>
<dbReference type="AlphaFoldDB" id="A0A9W9QXX7"/>
<dbReference type="GO" id="GO:0061709">
    <property type="term" value="P:reticulophagy"/>
    <property type="evidence" value="ECO:0007669"/>
    <property type="project" value="TreeGrafter"/>
</dbReference>
<dbReference type="SUPFAM" id="SSF56112">
    <property type="entry name" value="Protein kinase-like (PK-like)"/>
    <property type="match status" value="1"/>
</dbReference>
<evidence type="ECO:0000256" key="14">
    <source>
        <dbReference type="PROSITE-ProRule" id="PRU10141"/>
    </source>
</evidence>
<dbReference type="GO" id="GO:0000045">
    <property type="term" value="P:autophagosome assembly"/>
    <property type="evidence" value="ECO:0007669"/>
    <property type="project" value="TreeGrafter"/>
</dbReference>
<evidence type="ECO:0000256" key="11">
    <source>
        <dbReference type="ARBA" id="ARBA00030237"/>
    </source>
</evidence>
<evidence type="ECO:0000256" key="6">
    <source>
        <dbReference type="ARBA" id="ARBA00022679"/>
    </source>
</evidence>
<dbReference type="InterPro" id="IPR000719">
    <property type="entry name" value="Prot_kinase_dom"/>
</dbReference>
<keyword evidence="18" id="KW-1185">Reference proteome</keyword>
<evidence type="ECO:0000313" key="18">
    <source>
        <dbReference type="Proteomes" id="UP001148299"/>
    </source>
</evidence>
<dbReference type="PROSITE" id="PS00107">
    <property type="entry name" value="PROTEIN_KINASE_ATP"/>
    <property type="match status" value="1"/>
</dbReference>
<dbReference type="PANTHER" id="PTHR24348:SF22">
    <property type="entry name" value="NON-SPECIFIC SERINE_THREONINE PROTEIN KINASE"/>
    <property type="match status" value="1"/>
</dbReference>
<evidence type="ECO:0000256" key="1">
    <source>
        <dbReference type="ARBA" id="ARBA00004623"/>
    </source>
</evidence>
<dbReference type="GO" id="GO:0010506">
    <property type="term" value="P:regulation of autophagy"/>
    <property type="evidence" value="ECO:0007669"/>
    <property type="project" value="InterPro"/>
</dbReference>
<evidence type="ECO:0000313" key="17">
    <source>
        <dbReference type="EMBL" id="KAJ5350117.1"/>
    </source>
</evidence>
<dbReference type="InterPro" id="IPR017441">
    <property type="entry name" value="Protein_kinase_ATP_BS"/>
</dbReference>
<evidence type="ECO:0000256" key="4">
    <source>
        <dbReference type="ARBA" id="ARBA00019599"/>
    </source>
</evidence>
<evidence type="ECO:0000256" key="12">
    <source>
        <dbReference type="ARBA" id="ARBA00047899"/>
    </source>
</evidence>
<dbReference type="GO" id="GO:0034045">
    <property type="term" value="C:phagophore assembly site membrane"/>
    <property type="evidence" value="ECO:0007669"/>
    <property type="project" value="UniProtKB-SubCell"/>
</dbReference>
<keyword evidence="6" id="KW-0808">Transferase</keyword>
<dbReference type="GO" id="GO:0000422">
    <property type="term" value="P:autophagy of mitochondrion"/>
    <property type="evidence" value="ECO:0007669"/>
    <property type="project" value="TreeGrafter"/>
</dbReference>
<evidence type="ECO:0000256" key="15">
    <source>
        <dbReference type="RuleBase" id="RU000304"/>
    </source>
</evidence>
<comment type="similarity">
    <text evidence="15">Belongs to the protein kinase superfamily.</text>
</comment>
<evidence type="ECO:0000259" key="16">
    <source>
        <dbReference type="PROSITE" id="PS50011"/>
    </source>
</evidence>
<name>A0A9W9QXX7_PENBR</name>
<evidence type="ECO:0000256" key="3">
    <source>
        <dbReference type="ARBA" id="ARBA00018572"/>
    </source>
</evidence>
<dbReference type="SMART" id="SM00220">
    <property type="entry name" value="S_TKc"/>
    <property type="match status" value="1"/>
</dbReference>
<dbReference type="EMBL" id="JAPZBR010000006">
    <property type="protein sequence ID" value="KAJ5350117.1"/>
    <property type="molecule type" value="Genomic_DNA"/>
</dbReference>
<dbReference type="Pfam" id="PF00069">
    <property type="entry name" value="Pkinase"/>
    <property type="match status" value="1"/>
</dbReference>
<keyword evidence="7 14" id="KW-0547">Nucleotide-binding</keyword>
<dbReference type="GO" id="GO:0004674">
    <property type="term" value="F:protein serine/threonine kinase activity"/>
    <property type="evidence" value="ECO:0007669"/>
    <property type="project" value="UniProtKB-KW"/>
</dbReference>
<feature type="domain" description="Protein kinase" evidence="16">
    <location>
        <begin position="1"/>
        <end position="256"/>
    </location>
</feature>
<gene>
    <name evidence="17" type="ORF">N7541_007844</name>
</gene>
<dbReference type="GO" id="GO:0005524">
    <property type="term" value="F:ATP binding"/>
    <property type="evidence" value="ECO:0007669"/>
    <property type="project" value="UniProtKB-UniRule"/>
</dbReference>
<evidence type="ECO:0000256" key="8">
    <source>
        <dbReference type="ARBA" id="ARBA00022777"/>
    </source>
</evidence>
<reference evidence="17" key="2">
    <citation type="journal article" date="2023" name="IMA Fungus">
        <title>Comparative genomic study of the Penicillium genus elucidates a diverse pangenome and 15 lateral gene transfer events.</title>
        <authorList>
            <person name="Petersen C."/>
            <person name="Sorensen T."/>
            <person name="Nielsen M.R."/>
            <person name="Sondergaard T.E."/>
            <person name="Sorensen J.L."/>
            <person name="Fitzpatrick D.A."/>
            <person name="Frisvad J.C."/>
            <person name="Nielsen K.L."/>
        </authorList>
    </citation>
    <scope>NUCLEOTIDE SEQUENCE</scope>
    <source>
        <strain evidence="17">IBT 35675</strain>
    </source>
</reference>
<comment type="caution">
    <text evidence="17">The sequence shown here is derived from an EMBL/GenBank/DDBJ whole genome shotgun (WGS) entry which is preliminary data.</text>
</comment>
<sequence length="283" mass="31387">MRQGMLGSGQFGDVYKTIDVDSGKMMAVKVIKQPVSTLKQALGGQQLVNMWSREIQALIRLRHPHIVDCLGANSTDGIFREIFVGLKDGELGSLAVNCAPSELSTLAYDVCDQMLQALDFLAVRGIVHRDLKPENILYDSLEDGTYRFQLGDFGLSNRTVDAVSYVGSPLYMAPEVLQYGTQTPQMDVWSLIVTIVWTMDLHKFRSEAGRLRSLSHIHKAIVKMAETSKELQTLREMAIIDPNKRATAAQILLRRLDGKGLTTHRDQIVPLPGVMSVIATNCT</sequence>
<evidence type="ECO:0000256" key="7">
    <source>
        <dbReference type="ARBA" id="ARBA00022741"/>
    </source>
</evidence>
<evidence type="ECO:0000256" key="5">
    <source>
        <dbReference type="ARBA" id="ARBA00022527"/>
    </source>
</evidence>
<comment type="catalytic activity">
    <reaction evidence="13">
        <text>L-seryl-[protein] + ATP = O-phospho-L-seryl-[protein] + ADP + H(+)</text>
        <dbReference type="Rhea" id="RHEA:17989"/>
        <dbReference type="Rhea" id="RHEA-COMP:9863"/>
        <dbReference type="Rhea" id="RHEA-COMP:11604"/>
        <dbReference type="ChEBI" id="CHEBI:15378"/>
        <dbReference type="ChEBI" id="CHEBI:29999"/>
        <dbReference type="ChEBI" id="CHEBI:30616"/>
        <dbReference type="ChEBI" id="CHEBI:83421"/>
        <dbReference type="ChEBI" id="CHEBI:456216"/>
        <dbReference type="EC" id="2.7.11.1"/>
    </reaction>
</comment>
<evidence type="ECO:0000256" key="13">
    <source>
        <dbReference type="ARBA" id="ARBA00048679"/>
    </source>
</evidence>
<evidence type="ECO:0000256" key="2">
    <source>
        <dbReference type="ARBA" id="ARBA00012513"/>
    </source>
</evidence>
<dbReference type="GO" id="GO:0034727">
    <property type="term" value="P:piecemeal microautophagy of the nucleus"/>
    <property type="evidence" value="ECO:0007669"/>
    <property type="project" value="TreeGrafter"/>
</dbReference>
<dbReference type="InterPro" id="IPR011009">
    <property type="entry name" value="Kinase-like_dom_sf"/>
</dbReference>
<dbReference type="Gene3D" id="1.10.510.10">
    <property type="entry name" value="Transferase(Phosphotransferase) domain 1"/>
    <property type="match status" value="1"/>
</dbReference>
<dbReference type="PROSITE" id="PS50011">
    <property type="entry name" value="PROTEIN_KINASE_DOM"/>
    <property type="match status" value="1"/>
</dbReference>
<dbReference type="PROSITE" id="PS00108">
    <property type="entry name" value="PROTEIN_KINASE_ST"/>
    <property type="match status" value="1"/>
</dbReference>
<keyword evidence="10" id="KW-0072">Autophagy</keyword>
<dbReference type="PANTHER" id="PTHR24348">
    <property type="entry name" value="SERINE/THREONINE-PROTEIN KINASE UNC-51-RELATED"/>
    <property type="match status" value="1"/>
</dbReference>
<dbReference type="Proteomes" id="UP001148299">
    <property type="component" value="Unassembled WGS sequence"/>
</dbReference>
<feature type="binding site" evidence="14">
    <location>
        <position position="29"/>
    </location>
    <ligand>
        <name>ATP</name>
        <dbReference type="ChEBI" id="CHEBI:30616"/>
    </ligand>
</feature>
<organism evidence="17 18">
    <name type="scientific">Penicillium brevicompactum</name>
    <dbReference type="NCBI Taxonomy" id="5074"/>
    <lineage>
        <taxon>Eukaryota</taxon>
        <taxon>Fungi</taxon>
        <taxon>Dikarya</taxon>
        <taxon>Ascomycota</taxon>
        <taxon>Pezizomycotina</taxon>
        <taxon>Eurotiomycetes</taxon>
        <taxon>Eurotiomycetidae</taxon>
        <taxon>Eurotiales</taxon>
        <taxon>Aspergillaceae</taxon>
        <taxon>Penicillium</taxon>
    </lineage>
</organism>
<evidence type="ECO:0000256" key="9">
    <source>
        <dbReference type="ARBA" id="ARBA00022840"/>
    </source>
</evidence>